<dbReference type="InterPro" id="IPR016039">
    <property type="entry name" value="Thiolase-like"/>
</dbReference>
<reference evidence="1" key="1">
    <citation type="submission" date="2013-07" db="EMBL/GenBank/DDBJ databases">
        <title>Sub-species coevolution in mutualistic symbiosis.</title>
        <authorList>
            <person name="Murfin K."/>
            <person name="Klassen J."/>
            <person name="Lee M."/>
            <person name="Forst S."/>
            <person name="Stock P."/>
            <person name="Goodrich-Blair H."/>
        </authorList>
    </citation>
    <scope>NUCLEOTIDE SEQUENCE [LARGE SCALE GENOMIC DNA]</scope>
    <source>
        <strain evidence="1">Puntauvense</strain>
    </source>
</reference>
<dbReference type="SUPFAM" id="SSF53901">
    <property type="entry name" value="Thiolase-like"/>
    <property type="match status" value="1"/>
</dbReference>
<evidence type="ECO:0000313" key="1">
    <source>
        <dbReference type="EMBL" id="CDG95890.1"/>
    </source>
</evidence>
<dbReference type="EMBL" id="CBSW010000076">
    <property type="protein sequence ID" value="CDG95890.1"/>
    <property type="molecule type" value="Genomic_DNA"/>
</dbReference>
<gene>
    <name evidence="1" type="ORF">XBP1_1670021</name>
</gene>
<protein>
    <recommendedName>
        <fullName evidence="3">Beta-ketoacyl synthase N-terminal domain-containing protein</fullName>
    </recommendedName>
</protein>
<organism evidence="1 2">
    <name type="scientific">Xenorhabdus bovienii str. puntauvense</name>
    <dbReference type="NCBI Taxonomy" id="1398201"/>
    <lineage>
        <taxon>Bacteria</taxon>
        <taxon>Pseudomonadati</taxon>
        <taxon>Pseudomonadota</taxon>
        <taxon>Gammaproteobacteria</taxon>
        <taxon>Enterobacterales</taxon>
        <taxon>Morganellaceae</taxon>
        <taxon>Xenorhabdus</taxon>
    </lineage>
</organism>
<proteinExistence type="predicted"/>
<dbReference type="RefSeq" id="WP_038215662.1">
    <property type="nucleotide sequence ID" value="NZ_CAWLWN010000152.1"/>
</dbReference>
<dbReference type="Proteomes" id="UP000028511">
    <property type="component" value="Unassembled WGS sequence"/>
</dbReference>
<dbReference type="Gene3D" id="3.40.47.10">
    <property type="match status" value="1"/>
</dbReference>
<evidence type="ECO:0000313" key="2">
    <source>
        <dbReference type="Proteomes" id="UP000028511"/>
    </source>
</evidence>
<dbReference type="GO" id="GO:0016746">
    <property type="term" value="F:acyltransferase activity"/>
    <property type="evidence" value="ECO:0007669"/>
    <property type="project" value="InterPro"/>
</dbReference>
<comment type="caution">
    <text evidence="1">The sequence shown here is derived from an EMBL/GenBank/DDBJ whole genome shotgun (WGS) entry which is preliminary data.</text>
</comment>
<accession>A0A077ND83</accession>
<dbReference type="HOGENOM" id="CLU_874219_0_0_6"/>
<dbReference type="AlphaFoldDB" id="A0A077ND83"/>
<sequence length="318" mass="34700">MSEFSLTIRNWCSLKDGIQTGNSPALTSDDCAQIDEKIVLAGKKLRNIDTQTTKVLCCFDAIKRAGNYDPHAAIISATSMGAFDSVCKLLEESYQNALPYQISPGNIPNTVINSTAGFAAIHYEVDGPNISLCASELSFYEALTKAFAIGKRRPANKIFVSAVESWGGLYGRALNEIRQDEHFPVDYYAALFMLSPAAWNVVDDIAGDKILAVTTDRLGAEEDITAKAVDFINSVGIRPELVHTLNIWAVSQNNLSSFNRYFPHTSITQLSSSAKVLMSGLGAWQLEHLLTKTAANKYGVQIAVDDEGFYGLSIIEKL</sequence>
<evidence type="ECO:0008006" key="3">
    <source>
        <dbReference type="Google" id="ProtNLM"/>
    </source>
</evidence>
<name>A0A077ND83_XENBV</name>